<dbReference type="InterPro" id="IPR020845">
    <property type="entry name" value="AMP-binding_CS"/>
</dbReference>
<dbReference type="SUPFAM" id="SSF56801">
    <property type="entry name" value="Acetyl-CoA synthetase-like"/>
    <property type="match status" value="1"/>
</dbReference>
<evidence type="ECO:0000313" key="4">
    <source>
        <dbReference type="Proteomes" id="UP000766698"/>
    </source>
</evidence>
<dbReference type="InterPro" id="IPR010071">
    <property type="entry name" value="AA_adenyl_dom"/>
</dbReference>
<dbReference type="Pfam" id="PF00501">
    <property type="entry name" value="AMP-binding"/>
    <property type="match status" value="1"/>
</dbReference>
<comment type="caution">
    <text evidence="3">The sequence shown here is derived from an EMBL/GenBank/DDBJ whole genome shotgun (WGS) entry which is preliminary data.</text>
</comment>
<dbReference type="NCBIfam" id="TIGR01733">
    <property type="entry name" value="AA-adenyl-dom"/>
    <property type="match status" value="1"/>
</dbReference>
<dbReference type="InterPro" id="IPR042099">
    <property type="entry name" value="ANL_N_sf"/>
</dbReference>
<evidence type="ECO:0000313" key="3">
    <source>
        <dbReference type="EMBL" id="MBB1245776.1"/>
    </source>
</evidence>
<feature type="domain" description="AMP-binding enzyme C-terminal" evidence="2">
    <location>
        <begin position="413"/>
        <end position="488"/>
    </location>
</feature>
<dbReference type="PANTHER" id="PTHR45527">
    <property type="entry name" value="NONRIBOSOMAL PEPTIDE SYNTHETASE"/>
    <property type="match status" value="1"/>
</dbReference>
<dbReference type="PROSITE" id="PS00455">
    <property type="entry name" value="AMP_BINDING"/>
    <property type="match status" value="1"/>
</dbReference>
<accession>A0ABR6EKB5</accession>
<feature type="domain" description="AMP-dependent synthetase/ligase" evidence="1">
    <location>
        <begin position="23"/>
        <end position="358"/>
    </location>
</feature>
<dbReference type="InterPro" id="IPR000873">
    <property type="entry name" value="AMP-dep_synth/lig_dom"/>
</dbReference>
<keyword evidence="4" id="KW-1185">Reference proteome</keyword>
<gene>
    <name evidence="3" type="ORF">GL263_19765</name>
</gene>
<dbReference type="PANTHER" id="PTHR45527:SF1">
    <property type="entry name" value="FATTY ACID SYNTHASE"/>
    <property type="match status" value="1"/>
</dbReference>
<dbReference type="CDD" id="cd05930">
    <property type="entry name" value="A_NRPS"/>
    <property type="match status" value="1"/>
</dbReference>
<protein>
    <submittedName>
        <fullName evidence="3">Amino acid adenylation domain-containing protein</fullName>
    </submittedName>
</protein>
<dbReference type="InterPro" id="IPR025110">
    <property type="entry name" value="AMP-bd_C"/>
</dbReference>
<name>A0ABR6EKB5_9ACTN</name>
<dbReference type="Gene3D" id="3.30.300.30">
    <property type="match status" value="1"/>
</dbReference>
<evidence type="ECO:0000259" key="1">
    <source>
        <dbReference type="Pfam" id="PF00501"/>
    </source>
</evidence>
<dbReference type="Proteomes" id="UP000766698">
    <property type="component" value="Unassembled WGS sequence"/>
</dbReference>
<dbReference type="EMBL" id="WMLF01000341">
    <property type="protein sequence ID" value="MBB1245776.1"/>
    <property type="molecule type" value="Genomic_DNA"/>
</dbReference>
<sequence length="505" mass="53818">MTDVLAGADPIHTASPTLRRFLEHARARPRATAVEDSSGELSYGALLSAARAQAGALAADGVRRGTRVAIERDYGTDYVVALLATWLLEAVAVPLDPRAPAERRRHQIRQARCGAAATLPNADGVVRAALAEPASSEPAPSTVGRPQEEAEPAAYILFTSGSTGLPKGVEIEHGGLLNMLDYFADAMRLGPGDRMLAHSSTVFDMSVPEMLVPLTSGGTIAVAPPRSARNPEFFARWLRDHRVDAGFATPSQLRLLLPFLAGERVFRHLVSAGEALPAVLAEELSGVVDTLWNGYGPTETTVCGLCAEVRPPYRDPLPIGLPIPGLRAHVLDGELQQVPDGSIGELCLSGVGVARGYYGSPELTARSFVTGPDGDRAYLTGDMVRVGPDGRFSFHGRVDDQVKIRGHRVELAEIESVAERTPGVVQAVAVLSDALRGRAELHLAVVAEAGAEAVETTLRAALRRDLPTAMRPGRLVFFDELPRNTSGKTSRKDVTRLVEARLGTT</sequence>
<evidence type="ECO:0000259" key="2">
    <source>
        <dbReference type="Pfam" id="PF13193"/>
    </source>
</evidence>
<dbReference type="InterPro" id="IPR045851">
    <property type="entry name" value="AMP-bd_C_sf"/>
</dbReference>
<proteinExistence type="predicted"/>
<organism evidence="3 4">
    <name type="scientific">Streptomyces durbertensis</name>
    <dbReference type="NCBI Taxonomy" id="2448886"/>
    <lineage>
        <taxon>Bacteria</taxon>
        <taxon>Bacillati</taxon>
        <taxon>Actinomycetota</taxon>
        <taxon>Actinomycetes</taxon>
        <taxon>Kitasatosporales</taxon>
        <taxon>Streptomycetaceae</taxon>
        <taxon>Streptomyces</taxon>
    </lineage>
</organism>
<dbReference type="Gene3D" id="3.40.50.12780">
    <property type="entry name" value="N-terminal domain of ligase-like"/>
    <property type="match status" value="1"/>
</dbReference>
<reference evidence="4" key="1">
    <citation type="journal article" date="2020" name="Syst. Appl. Microbiol.">
        <title>Streptomyces alkaliterrae sp. nov., isolated from an alkaline soil, and emended descriptions of Streptomyces alkaliphilus, Streptomyces calidiresistens and Streptomyces durbertensis.</title>
        <authorList>
            <person name="Swiecimska M."/>
            <person name="Golinska P."/>
            <person name="Nouioui I."/>
            <person name="Wypij M."/>
            <person name="Rai M."/>
            <person name="Sangal V."/>
            <person name="Goodfellow M."/>
        </authorList>
    </citation>
    <scope>NUCLEOTIDE SEQUENCE [LARGE SCALE GENOMIC DNA]</scope>
    <source>
        <strain evidence="4">DSM 104538</strain>
    </source>
</reference>
<dbReference type="RefSeq" id="WP_182857073.1">
    <property type="nucleotide sequence ID" value="NZ_WMLF01000341.1"/>
</dbReference>
<dbReference type="Pfam" id="PF13193">
    <property type="entry name" value="AMP-binding_C"/>
    <property type="match status" value="1"/>
</dbReference>